<reference evidence="2" key="1">
    <citation type="submission" date="2019-08" db="EMBL/GenBank/DDBJ databases">
        <authorList>
            <person name="Kucharzyk K."/>
            <person name="Murdoch R.W."/>
            <person name="Higgins S."/>
            <person name="Loffler F."/>
        </authorList>
    </citation>
    <scope>NUCLEOTIDE SEQUENCE</scope>
</reference>
<gene>
    <name evidence="2" type="ORF">SDC9_20682</name>
</gene>
<feature type="region of interest" description="Disordered" evidence="1">
    <location>
        <begin position="19"/>
        <end position="65"/>
    </location>
</feature>
<evidence type="ECO:0000256" key="1">
    <source>
        <dbReference type="SAM" id="MobiDB-lite"/>
    </source>
</evidence>
<sequence length="116" mass="12102">MAAHPRGISAKKKAGAFPLPIASNIPGGVRRTGGGAPLIRQVPSARPGGKIGHHRASFPGRHPRPTADLLEVAKAAGADFLLGMQRAELAAGAFDRPALNHRRGRDSRAGRARPAR</sequence>
<name>A0A644U7K4_9ZZZZ</name>
<feature type="region of interest" description="Disordered" evidence="1">
    <location>
        <begin position="92"/>
        <end position="116"/>
    </location>
</feature>
<dbReference type="AlphaFoldDB" id="A0A644U7K4"/>
<accession>A0A644U7K4</accession>
<organism evidence="2">
    <name type="scientific">bioreactor metagenome</name>
    <dbReference type="NCBI Taxonomy" id="1076179"/>
    <lineage>
        <taxon>unclassified sequences</taxon>
        <taxon>metagenomes</taxon>
        <taxon>ecological metagenomes</taxon>
    </lineage>
</organism>
<feature type="compositionally biased region" description="Basic residues" evidence="1">
    <location>
        <begin position="51"/>
        <end position="64"/>
    </location>
</feature>
<evidence type="ECO:0000313" key="2">
    <source>
        <dbReference type="EMBL" id="MPL74863.1"/>
    </source>
</evidence>
<proteinExistence type="predicted"/>
<comment type="caution">
    <text evidence="2">The sequence shown here is derived from an EMBL/GenBank/DDBJ whole genome shotgun (WGS) entry which is preliminary data.</text>
</comment>
<dbReference type="EMBL" id="VSSQ01000083">
    <property type="protein sequence ID" value="MPL74863.1"/>
    <property type="molecule type" value="Genomic_DNA"/>
</dbReference>
<protein>
    <submittedName>
        <fullName evidence="2">Uncharacterized protein</fullName>
    </submittedName>
</protein>
<feature type="compositionally biased region" description="Basic residues" evidence="1">
    <location>
        <begin position="99"/>
        <end position="116"/>
    </location>
</feature>